<reference evidence="7 8" key="1">
    <citation type="journal article" date="2010" name="Stand. Genomic Sci.">
        <title>Complete genome sequence of Intrasporangium calvum type strain (7 KIP).</title>
        <authorList>
            <person name="Del Rio T.G."/>
            <person name="Chertkov O."/>
            <person name="Yasawong M."/>
            <person name="Lucas S."/>
            <person name="Deshpande S."/>
            <person name="Cheng J.F."/>
            <person name="Detter C."/>
            <person name="Tapia R."/>
            <person name="Han C."/>
            <person name="Goodwin L."/>
            <person name="Pitluck S."/>
            <person name="Liolios K."/>
            <person name="Ivanova N."/>
            <person name="Mavromatis K."/>
            <person name="Pati A."/>
            <person name="Chen A."/>
            <person name="Palaniappan K."/>
            <person name="Land M."/>
            <person name="Hauser L."/>
            <person name="Chang Y.J."/>
            <person name="Jeffries C.D."/>
            <person name="Rohde M."/>
            <person name="Pukall R."/>
            <person name="Sikorski J."/>
            <person name="Goker M."/>
            <person name="Woyke T."/>
            <person name="Bristow J."/>
            <person name="Eisen J.A."/>
            <person name="Markowitz V."/>
            <person name="Hugenholtz P."/>
            <person name="Kyrpides N.C."/>
            <person name="Klenk H.P."/>
            <person name="Lapidus A."/>
        </authorList>
    </citation>
    <scope>NUCLEOTIDE SEQUENCE [LARGE SCALE GENOMIC DNA]</scope>
    <source>
        <strain evidence="8">ATCC 23552 / DSM 43043 / JCM 3097 / NBRC 12989 / 7 KIP</strain>
    </source>
</reference>
<keyword evidence="2" id="KW-1003">Cell membrane</keyword>
<dbReference type="EMBL" id="CP002343">
    <property type="protein sequence ID" value="ADU48541.1"/>
    <property type="molecule type" value="Genomic_DNA"/>
</dbReference>
<dbReference type="Proteomes" id="UP000008914">
    <property type="component" value="Chromosome"/>
</dbReference>
<dbReference type="eggNOG" id="COG2814">
    <property type="taxonomic scope" value="Bacteria"/>
</dbReference>
<feature type="transmembrane region" description="Helical" evidence="6">
    <location>
        <begin position="352"/>
        <end position="371"/>
    </location>
</feature>
<comment type="subcellular location">
    <subcellularLocation>
        <location evidence="1">Cell membrane</location>
        <topology evidence="1">Multi-pass membrane protein</topology>
    </subcellularLocation>
</comment>
<dbReference type="KEGG" id="ica:Intca_2030"/>
<feature type="transmembrane region" description="Helical" evidence="6">
    <location>
        <begin position="265"/>
        <end position="284"/>
    </location>
</feature>
<protein>
    <submittedName>
        <fullName evidence="7">Major facilitator superfamily MFS_1</fullName>
    </submittedName>
</protein>
<keyword evidence="8" id="KW-1185">Reference proteome</keyword>
<keyword evidence="3 6" id="KW-0812">Transmembrane</keyword>
<sequence length="425" mass="44264">MNQRRGAPGRVVSYADLLRVPRYLPVFLANALSMWGDYVARVTIAAVVFEQTRSPLATATTLAISFVPTFLGRSLLGPVVDRFRYKHVLVASHAARAVSVLALLWLVTTAAPLGWLFASLFVLELIGGAASASNLVLVTDLFEHDRPLYARAVALSAMSEQVNQALGLALGGGLVALVGPQVGLLIDLGTFLVAAVVILVVVQLRPVRGDRGKGVRGFIRDLGDAAGDLARHPVLARLIALSAVASLGIAAPEALAIPIAGDNGWGGVLMATPIVGAVVGIVVIGRLDVHRQNSSIVPLALAMPVPLLATALKPPLPVLVAIFFASGLLQAFMIPLQATFALATAPEMRGRIFSLAGSISVLAAGASYLAAGWVGQYTKNPHLGVTICAAVCLGLIGALGLRWPHQRVSATVEQAYAPSRPSRAA</sequence>
<feature type="transmembrane region" description="Helical" evidence="6">
    <location>
        <begin position="296"/>
        <end position="312"/>
    </location>
</feature>
<accession>E6SCG2</accession>
<gene>
    <name evidence="7" type="ordered locus">Intca_2030</name>
</gene>
<dbReference type="PANTHER" id="PTHR23513:SF11">
    <property type="entry name" value="STAPHYLOFERRIN A TRANSPORTER"/>
    <property type="match status" value="1"/>
</dbReference>
<feature type="transmembrane region" description="Helical" evidence="6">
    <location>
        <begin position="185"/>
        <end position="204"/>
    </location>
</feature>
<name>E6SCG2_INTC7</name>
<evidence type="ECO:0000256" key="1">
    <source>
        <dbReference type="ARBA" id="ARBA00004651"/>
    </source>
</evidence>
<feature type="transmembrane region" description="Helical" evidence="6">
    <location>
        <begin position="383"/>
        <end position="401"/>
    </location>
</feature>
<keyword evidence="5 6" id="KW-0472">Membrane</keyword>
<dbReference type="HOGENOM" id="CLU_034180_14_1_11"/>
<evidence type="ECO:0000256" key="2">
    <source>
        <dbReference type="ARBA" id="ARBA00022475"/>
    </source>
</evidence>
<keyword evidence="4 6" id="KW-1133">Transmembrane helix</keyword>
<dbReference type="GO" id="GO:0005886">
    <property type="term" value="C:plasma membrane"/>
    <property type="evidence" value="ECO:0007669"/>
    <property type="project" value="UniProtKB-SubCell"/>
</dbReference>
<evidence type="ECO:0000256" key="5">
    <source>
        <dbReference type="ARBA" id="ARBA00023136"/>
    </source>
</evidence>
<evidence type="ECO:0000256" key="3">
    <source>
        <dbReference type="ARBA" id="ARBA00022692"/>
    </source>
</evidence>
<dbReference type="STRING" id="710696.Intca_2030"/>
<evidence type="ECO:0000256" key="6">
    <source>
        <dbReference type="SAM" id="Phobius"/>
    </source>
</evidence>
<organism evidence="7 8">
    <name type="scientific">Intrasporangium calvum (strain ATCC 23552 / DSM 43043 / JCM 3097 / NBRC 12989 / NCIMB 10167 / NRRL B-3866 / 7 KIP)</name>
    <dbReference type="NCBI Taxonomy" id="710696"/>
    <lineage>
        <taxon>Bacteria</taxon>
        <taxon>Bacillati</taxon>
        <taxon>Actinomycetota</taxon>
        <taxon>Actinomycetes</taxon>
        <taxon>Micrococcales</taxon>
        <taxon>Intrasporangiaceae</taxon>
        <taxon>Intrasporangium</taxon>
    </lineage>
</organism>
<evidence type="ECO:0000313" key="7">
    <source>
        <dbReference type="EMBL" id="ADU48541.1"/>
    </source>
</evidence>
<feature type="transmembrane region" description="Helical" evidence="6">
    <location>
        <begin position="238"/>
        <end position="259"/>
    </location>
</feature>
<dbReference type="AlphaFoldDB" id="E6SCG2"/>
<dbReference type="Pfam" id="PF07690">
    <property type="entry name" value="MFS_1"/>
    <property type="match status" value="1"/>
</dbReference>
<dbReference type="Gene3D" id="1.20.1250.20">
    <property type="entry name" value="MFS general substrate transporter like domains"/>
    <property type="match status" value="1"/>
</dbReference>
<dbReference type="RefSeq" id="WP_013492856.1">
    <property type="nucleotide sequence ID" value="NC_014830.1"/>
</dbReference>
<feature type="transmembrane region" description="Helical" evidence="6">
    <location>
        <begin position="318"/>
        <end position="340"/>
    </location>
</feature>
<evidence type="ECO:0000256" key="4">
    <source>
        <dbReference type="ARBA" id="ARBA00022989"/>
    </source>
</evidence>
<dbReference type="InterPro" id="IPR011701">
    <property type="entry name" value="MFS"/>
</dbReference>
<dbReference type="PANTHER" id="PTHR23513">
    <property type="entry name" value="INTEGRAL MEMBRANE EFFLUX PROTEIN-RELATED"/>
    <property type="match status" value="1"/>
</dbReference>
<dbReference type="GO" id="GO:0022857">
    <property type="term" value="F:transmembrane transporter activity"/>
    <property type="evidence" value="ECO:0007669"/>
    <property type="project" value="InterPro"/>
</dbReference>
<proteinExistence type="predicted"/>
<feature type="transmembrane region" description="Helical" evidence="6">
    <location>
        <begin position="55"/>
        <end position="76"/>
    </location>
</feature>
<dbReference type="SUPFAM" id="SSF103473">
    <property type="entry name" value="MFS general substrate transporter"/>
    <property type="match status" value="1"/>
</dbReference>
<evidence type="ECO:0000313" key="8">
    <source>
        <dbReference type="Proteomes" id="UP000008914"/>
    </source>
</evidence>
<dbReference type="InterPro" id="IPR036259">
    <property type="entry name" value="MFS_trans_sf"/>
</dbReference>
<feature type="transmembrane region" description="Helical" evidence="6">
    <location>
        <begin position="27"/>
        <end position="49"/>
    </location>
</feature>